<protein>
    <submittedName>
        <fullName evidence="2">Uncharacterized protein</fullName>
    </submittedName>
</protein>
<dbReference type="AlphaFoldDB" id="A0A914HDB4"/>
<organism evidence="1 2">
    <name type="scientific">Globodera rostochiensis</name>
    <name type="common">Golden nematode worm</name>
    <name type="synonym">Heterodera rostochiensis</name>
    <dbReference type="NCBI Taxonomy" id="31243"/>
    <lineage>
        <taxon>Eukaryota</taxon>
        <taxon>Metazoa</taxon>
        <taxon>Ecdysozoa</taxon>
        <taxon>Nematoda</taxon>
        <taxon>Chromadorea</taxon>
        <taxon>Rhabditida</taxon>
        <taxon>Tylenchina</taxon>
        <taxon>Tylenchomorpha</taxon>
        <taxon>Tylenchoidea</taxon>
        <taxon>Heteroderidae</taxon>
        <taxon>Heteroderinae</taxon>
        <taxon>Globodera</taxon>
    </lineage>
</organism>
<evidence type="ECO:0000313" key="1">
    <source>
        <dbReference type="Proteomes" id="UP000887572"/>
    </source>
</evidence>
<sequence length="70" mass="7955">MPAEVPLLSILALSRQRANWRAGKPGRPLPRRNANKRRVSDALNLGFKQVGPEMPPMFWTCWRTLASDAR</sequence>
<keyword evidence="1" id="KW-1185">Reference proteome</keyword>
<reference evidence="2" key="1">
    <citation type="submission" date="2022-11" db="UniProtKB">
        <authorList>
            <consortium name="WormBaseParasite"/>
        </authorList>
    </citation>
    <scope>IDENTIFICATION</scope>
</reference>
<dbReference type="WBParaSite" id="Gr19_v10_g15977.t1">
    <property type="protein sequence ID" value="Gr19_v10_g15977.t1"/>
    <property type="gene ID" value="Gr19_v10_g15977"/>
</dbReference>
<proteinExistence type="predicted"/>
<dbReference type="Proteomes" id="UP000887572">
    <property type="component" value="Unplaced"/>
</dbReference>
<evidence type="ECO:0000313" key="2">
    <source>
        <dbReference type="WBParaSite" id="Gr19_v10_g15977.t1"/>
    </source>
</evidence>
<accession>A0A914HDB4</accession>
<name>A0A914HDB4_GLORO</name>